<feature type="region of interest" description="Disordered" evidence="15">
    <location>
        <begin position="899"/>
        <end position="934"/>
    </location>
</feature>
<dbReference type="InterPro" id="IPR039010">
    <property type="entry name" value="Synaptotagmin_SMP"/>
</dbReference>
<keyword evidence="4" id="KW-0813">Transport</keyword>
<keyword evidence="18" id="KW-1185">Reference proteome</keyword>
<accession>A0A9W2XTS9</accession>
<feature type="region of interest" description="Disordered" evidence="15">
    <location>
        <begin position="1"/>
        <end position="31"/>
    </location>
</feature>
<dbReference type="RefSeq" id="XP_055364999.1">
    <property type="nucleotide sequence ID" value="XM_055509024.1"/>
</dbReference>
<evidence type="ECO:0000256" key="9">
    <source>
        <dbReference type="ARBA" id="ARBA00022824"/>
    </source>
</evidence>
<comment type="similarity">
    <text evidence="3">Belongs to the extended synaptotagmin family.</text>
</comment>
<evidence type="ECO:0000256" key="10">
    <source>
        <dbReference type="ARBA" id="ARBA00022837"/>
    </source>
</evidence>
<dbReference type="GO" id="GO:0031210">
    <property type="term" value="F:phosphatidylcholine binding"/>
    <property type="evidence" value="ECO:0007669"/>
    <property type="project" value="TreeGrafter"/>
</dbReference>
<dbReference type="Proteomes" id="UP000515150">
    <property type="component" value="Chromosome 5"/>
</dbReference>
<keyword evidence="11" id="KW-1133">Transmembrane helix</keyword>
<evidence type="ECO:0000256" key="1">
    <source>
        <dbReference type="ARBA" id="ARBA00004202"/>
    </source>
</evidence>
<dbReference type="SUPFAM" id="SSF49562">
    <property type="entry name" value="C2 domain (Calcium/lipid-binding domain, CaLB)"/>
    <property type="match status" value="9"/>
</dbReference>
<evidence type="ECO:0000259" key="16">
    <source>
        <dbReference type="PROSITE" id="PS50004"/>
    </source>
</evidence>
<reference evidence="19" key="1">
    <citation type="submission" date="2025-08" db="UniProtKB">
        <authorList>
            <consortium name="RefSeq"/>
        </authorList>
    </citation>
    <scope>IDENTIFICATION</scope>
</reference>
<evidence type="ECO:0000256" key="12">
    <source>
        <dbReference type="ARBA" id="ARBA00023055"/>
    </source>
</evidence>
<dbReference type="GO" id="GO:0005544">
    <property type="term" value="F:calcium-dependent phospholipid binding"/>
    <property type="evidence" value="ECO:0007669"/>
    <property type="project" value="TreeGrafter"/>
</dbReference>
<dbReference type="GeneID" id="114856387"/>
<keyword evidence="6" id="KW-0812">Transmembrane</keyword>
<evidence type="ECO:0000256" key="2">
    <source>
        <dbReference type="ARBA" id="ARBA00004477"/>
    </source>
</evidence>
<dbReference type="FunFam" id="2.60.40.150:FF:000025">
    <property type="entry name" value="Extended synaptotagmin 2"/>
    <property type="match status" value="4"/>
</dbReference>
<feature type="domain" description="C2" evidence="16">
    <location>
        <begin position="970"/>
        <end position="1094"/>
    </location>
</feature>
<feature type="compositionally biased region" description="Basic and acidic residues" evidence="15">
    <location>
        <begin position="1342"/>
        <end position="1361"/>
    </location>
</feature>
<dbReference type="InterPro" id="IPR000008">
    <property type="entry name" value="C2_dom"/>
</dbReference>
<evidence type="ECO:0000259" key="17">
    <source>
        <dbReference type="PROSITE" id="PS51847"/>
    </source>
</evidence>
<keyword evidence="8" id="KW-0677">Repeat</keyword>
<feature type="domain" description="C2" evidence="16">
    <location>
        <begin position="758"/>
        <end position="874"/>
    </location>
</feature>
<sequence>MQNDKPESREPKVAEGPSAGDGEKKALSAVETDAAKPKGISAVAVLWTFGKCLSALLPIYLAGYYRVSTSLLVCGMMVYTGWKHAREAKEARLKSAIELLDDEQEHTSTRTSRIKRDLPAWVNFPDVEKVEWLNKVLQQVWPFVGQYLEKLLVETIAPSIRSSSSHLQTLSFTKVDMGDKAMKVVGIKAHTENDKGQVLLDLYISYVGNVEINVEVKRYFCKAGVKGIQLHGMMRVILEPLIGDVPIVGAVTMFFIQRPKLDINWTGLTNLLDVPGLNVMSDSMIMDAIASFLVLPNRLVVPLVPGLHVAQLRCPLPRGVVRIHLVEAQNLASKDNYVKGVMAGLSDPYAILRVGPQTFTSKHIDNTDSPKWGEMYEVVVHEVPGQELEVEVYDKDTDKDDFLGRTKLDLGIVKKSILVDDWFTLKDTESGRVHFRLEWLALLSGTDQLEQVLKRNESVTGKNAGAPSSAILVVYLDKAEALPLKKGNKEPNPMVQLSVKDVTKDSKICYTTVNPEWSEAFTFFIHDPRNQNINIQVKDGDRVQSLGSVTIPLSRLLSSSHLSLDQWFQLDQSGSASRIYINAVLRVLWLDKEHIQSDVSSNLAAGPSKQLPQQSSPDPSFATEGMLRIHLLAGQNLVPKDNLMGGMVKGKSDPYVKINIGGETFTSHVIKGNLNPTWNEMYEVILTQLPGQELHVEVFDKDMDMKDDFMGRLKINLKDIIDSQYTDQWYSLTDVKTGRVHLVLEWVPTASEADRLDQVLQFYSKQSYQNKTVPSAALLFVFIEQADGLPVKKSGKDPKVGAEITLGENSRKTTVCDRTTTPQWNEAFCFTVRDPRDDMLIVKLSHSWTLPIGSLVVPIRELLSEPGLVLDQWFHLDGASPESQVLLRTELKMLVPSKCPGATEKAKPVPASDPAPVKRKQETDTTVRSSSVDTPAVETIGSSVAVKEDVDVKKTAGVKTVIEEKGEESPSPAPPEPSHTSPDLSFASEGLLRIVLLEAQSLIAKDNMMGGMVKGKSDPYAKISVGEATLKSSVIKENLNPVWNEMYEVVLRPQSGQEVQVELYDKDMDKDDFLGRFKASVADIIRSQYTDQWFALDDVKSGRVRLILEWVPTVSRNDSLDQVMRLQTLQTYQNKARPSAALLFVYVDRAHSLPFKKSGKEPKAGAELVFGKTAYKTKVCESSRSPQWNEAFYFLVQDPHEEMLTIKLSSAWDQPMGSLVLPVRELLREPQLVLDHWLHLDGALPESQILLRAELKILNSRMTEVPKPSVPALKEATATEPTLRVSEKEKSSQLQDTSVSVSTQPKQPEPAHTHPAAHLEKAPAAEPPVTHTAPKTTPAAVVEKKELPTKPEAAVKEDVKPQPKNPESAALDNLAQATVTALPAKTPGPAEEPPKAGEVLPPHTSPDPGFGKEGLLRIHLLEARELVAKDNLMGGMVKGKSDPYVKIYIGGTTFKSHVIKENLNPTWNEMYELVLGGQSVQEIKFEAFDKDLDSDDFLGRFSIKFSEVVRSQYSDQWYSLNDVKTGRVHLILEWVPTVASAVRLEQVLQLQSLQAFQNKAVPSAALLFVHMDRAHSLPLKKSGKEPKAGAELTLAETTHKTKVCDRSNNPQWNESFYFLVRDPKHQMLVIKLSSSWDEPVGSLVLPVRELLAEPQLVKDQWFRLDGAGAQSQILLRAELKVLNTRMVDLIGAGSLPCSAAACSGNGQVKLSLSYAPQQKRLTVTVHSCRGLLPQSKDGVDSYVSLLLLPDKSKATKKKTAVKKKEHNPEFNERFEYDLSMEDVRFRFLSVSVKNNSASFRGRDVIGQVQIELGQVDLTSGVTEWFTLKDEAE</sequence>
<dbReference type="InterPro" id="IPR037749">
    <property type="entry name" value="Ext_Synaptotagmin_C2B"/>
</dbReference>
<evidence type="ECO:0000256" key="13">
    <source>
        <dbReference type="ARBA" id="ARBA00023121"/>
    </source>
</evidence>
<name>A0A9W2XTS9_BETSP</name>
<dbReference type="PROSITE" id="PS50004">
    <property type="entry name" value="C2"/>
    <property type="match status" value="9"/>
</dbReference>
<dbReference type="InterPro" id="IPR031468">
    <property type="entry name" value="SMP_LBD"/>
</dbReference>
<dbReference type="FunFam" id="2.60.40.150:FF:000106">
    <property type="entry name" value="extended synaptotagmin-1 isoform X1"/>
    <property type="match status" value="4"/>
</dbReference>
<dbReference type="GO" id="GO:0035091">
    <property type="term" value="F:phosphatidylinositol binding"/>
    <property type="evidence" value="ECO:0007669"/>
    <property type="project" value="TreeGrafter"/>
</dbReference>
<evidence type="ECO:0000256" key="14">
    <source>
        <dbReference type="ARBA" id="ARBA00023136"/>
    </source>
</evidence>
<dbReference type="GO" id="GO:0008429">
    <property type="term" value="F:phosphatidylethanolamine binding"/>
    <property type="evidence" value="ECO:0007669"/>
    <property type="project" value="TreeGrafter"/>
</dbReference>
<evidence type="ECO:0000313" key="18">
    <source>
        <dbReference type="Proteomes" id="UP000515150"/>
    </source>
</evidence>
<feature type="domain" description="C2" evidence="16">
    <location>
        <begin position="445"/>
        <end position="568"/>
    </location>
</feature>
<dbReference type="CDD" id="cd04050">
    <property type="entry name" value="C2B_Synaptotagmin-like"/>
    <property type="match status" value="4"/>
</dbReference>
<dbReference type="PANTHER" id="PTHR45761:SF7">
    <property type="entry name" value="EXTENDED SYNAPTOTAGMIN-1 ISOFORM X1"/>
    <property type="match status" value="1"/>
</dbReference>
<evidence type="ECO:0000313" key="19">
    <source>
        <dbReference type="RefSeq" id="XP_055364999.1"/>
    </source>
</evidence>
<feature type="compositionally biased region" description="Basic and acidic residues" evidence="15">
    <location>
        <begin position="1309"/>
        <end position="1323"/>
    </location>
</feature>
<dbReference type="InterPro" id="IPR035892">
    <property type="entry name" value="C2_domain_sf"/>
</dbReference>
<dbReference type="GO" id="GO:0005886">
    <property type="term" value="C:plasma membrane"/>
    <property type="evidence" value="ECO:0007669"/>
    <property type="project" value="UniProtKB-SubCell"/>
</dbReference>
<keyword evidence="10" id="KW-0106">Calcium</keyword>
<feature type="region of interest" description="Disordered" evidence="15">
    <location>
        <begin position="961"/>
        <end position="984"/>
    </location>
</feature>
<organism evidence="18 19">
    <name type="scientific">Betta splendens</name>
    <name type="common">Siamese fighting fish</name>
    <dbReference type="NCBI Taxonomy" id="158456"/>
    <lineage>
        <taxon>Eukaryota</taxon>
        <taxon>Metazoa</taxon>
        <taxon>Chordata</taxon>
        <taxon>Craniata</taxon>
        <taxon>Vertebrata</taxon>
        <taxon>Euteleostomi</taxon>
        <taxon>Actinopterygii</taxon>
        <taxon>Neopterygii</taxon>
        <taxon>Teleostei</taxon>
        <taxon>Neoteleostei</taxon>
        <taxon>Acanthomorphata</taxon>
        <taxon>Anabantaria</taxon>
        <taxon>Anabantiformes</taxon>
        <taxon>Anabantoidei</taxon>
        <taxon>Osphronemidae</taxon>
        <taxon>Betta</taxon>
    </lineage>
</organism>
<keyword evidence="12" id="KW-0445">Lipid transport</keyword>
<keyword evidence="14" id="KW-0472">Membrane</keyword>
<dbReference type="KEGG" id="bspl:114856387"/>
<keyword evidence="9" id="KW-0256">Endoplasmic reticulum</keyword>
<feature type="region of interest" description="Disordered" evidence="15">
    <location>
        <begin position="1265"/>
        <end position="1368"/>
    </location>
</feature>
<feature type="compositionally biased region" description="Basic and acidic residues" evidence="15">
    <location>
        <begin position="1"/>
        <end position="13"/>
    </location>
</feature>
<feature type="region of interest" description="Disordered" evidence="15">
    <location>
        <begin position="601"/>
        <end position="620"/>
    </location>
</feature>
<evidence type="ECO:0000256" key="8">
    <source>
        <dbReference type="ARBA" id="ARBA00022737"/>
    </source>
</evidence>
<dbReference type="GO" id="GO:0005509">
    <property type="term" value="F:calcium ion binding"/>
    <property type="evidence" value="ECO:0007669"/>
    <property type="project" value="TreeGrafter"/>
</dbReference>
<dbReference type="InterPro" id="IPR051634">
    <property type="entry name" value="Extended_Synaptotagmin"/>
</dbReference>
<dbReference type="FunFam" id="2.60.40.150:FF:000093">
    <property type="entry name" value="Extended synaptotagmin 3"/>
    <property type="match status" value="1"/>
</dbReference>
<feature type="domain" description="C2" evidence="16">
    <location>
        <begin position="1122"/>
        <end position="1238"/>
    </location>
</feature>
<gene>
    <name evidence="19" type="primary">esyt1b</name>
</gene>
<dbReference type="GO" id="GO:0006869">
    <property type="term" value="P:lipid transport"/>
    <property type="evidence" value="ECO:0007669"/>
    <property type="project" value="UniProtKB-KW"/>
</dbReference>
<keyword evidence="7" id="KW-0479">Metal-binding</keyword>
<evidence type="ECO:0000256" key="5">
    <source>
        <dbReference type="ARBA" id="ARBA00022475"/>
    </source>
</evidence>
<dbReference type="PROSITE" id="PS51847">
    <property type="entry name" value="SMP"/>
    <property type="match status" value="1"/>
</dbReference>
<dbReference type="PANTHER" id="PTHR45761">
    <property type="entry name" value="EXTENDED SYNAPTOTAGMIN-LIKE PROTEIN 2, ISOFORM C"/>
    <property type="match status" value="1"/>
</dbReference>
<feature type="compositionally biased region" description="Polar residues" evidence="15">
    <location>
        <begin position="1292"/>
        <end position="1306"/>
    </location>
</feature>
<feature type="region of interest" description="Disordered" evidence="15">
    <location>
        <begin position="1384"/>
        <end position="1406"/>
    </location>
</feature>
<dbReference type="Pfam" id="PF00168">
    <property type="entry name" value="C2"/>
    <property type="match status" value="9"/>
</dbReference>
<evidence type="ECO:0000256" key="7">
    <source>
        <dbReference type="ARBA" id="ARBA00022723"/>
    </source>
</evidence>
<dbReference type="OrthoDB" id="1029639at2759"/>
<dbReference type="CDD" id="cd08391">
    <property type="entry name" value="C2A_C2C_Synaptotagmin_like"/>
    <property type="match status" value="4"/>
</dbReference>
<dbReference type="InterPro" id="IPR037733">
    <property type="entry name" value="Ext_Synaptotagmin_C2A"/>
</dbReference>
<evidence type="ECO:0000256" key="6">
    <source>
        <dbReference type="ARBA" id="ARBA00022692"/>
    </source>
</evidence>
<dbReference type="Pfam" id="PF17047">
    <property type="entry name" value="SMP_LBD"/>
    <property type="match status" value="1"/>
</dbReference>
<evidence type="ECO:0000256" key="3">
    <source>
        <dbReference type="ARBA" id="ARBA00005867"/>
    </source>
</evidence>
<evidence type="ECO:0000256" key="4">
    <source>
        <dbReference type="ARBA" id="ARBA00022448"/>
    </source>
</evidence>
<evidence type="ECO:0000256" key="15">
    <source>
        <dbReference type="SAM" id="MobiDB-lite"/>
    </source>
</evidence>
<feature type="domain" description="C2" evidence="16">
    <location>
        <begin position="1704"/>
        <end position="1825"/>
    </location>
</feature>
<dbReference type="GO" id="GO:0061817">
    <property type="term" value="P:endoplasmic reticulum-plasma membrane tethering"/>
    <property type="evidence" value="ECO:0007669"/>
    <property type="project" value="InterPro"/>
</dbReference>
<feature type="domain" description="C2" evidence="16">
    <location>
        <begin position="1548"/>
        <end position="1662"/>
    </location>
</feature>
<proteinExistence type="inferred from homology"/>
<feature type="domain" description="C2" evidence="16">
    <location>
        <begin position="303"/>
        <end position="423"/>
    </location>
</feature>
<dbReference type="SMART" id="SM00239">
    <property type="entry name" value="C2"/>
    <property type="match status" value="9"/>
</dbReference>
<evidence type="ECO:0000256" key="11">
    <source>
        <dbReference type="ARBA" id="ARBA00022989"/>
    </source>
</evidence>
<keyword evidence="13" id="KW-0446">Lipid-binding</keyword>
<keyword evidence="5" id="KW-1003">Cell membrane</keyword>
<dbReference type="GO" id="GO:0005789">
    <property type="term" value="C:endoplasmic reticulum membrane"/>
    <property type="evidence" value="ECO:0007669"/>
    <property type="project" value="UniProtKB-SubCell"/>
</dbReference>
<protein>
    <submittedName>
        <fullName evidence="19">Extended synaptotagmin-1</fullName>
    </submittedName>
</protein>
<feature type="domain" description="SMP-LTD" evidence="17">
    <location>
        <begin position="126"/>
        <end position="304"/>
    </location>
</feature>
<dbReference type="Gene3D" id="2.60.40.150">
    <property type="entry name" value="C2 domain"/>
    <property type="match status" value="9"/>
</dbReference>
<feature type="domain" description="C2" evidence="16">
    <location>
        <begin position="607"/>
        <end position="730"/>
    </location>
</feature>
<feature type="domain" description="C2" evidence="16">
    <location>
        <begin position="1396"/>
        <end position="1518"/>
    </location>
</feature>
<dbReference type="CTD" id="571083"/>
<comment type="subcellular location">
    <subcellularLocation>
        <location evidence="1">Cell membrane</location>
        <topology evidence="1">Peripheral membrane protein</topology>
    </subcellularLocation>
    <subcellularLocation>
        <location evidence="2">Endoplasmic reticulum membrane</location>
        <topology evidence="2">Multi-pass membrane protein</topology>
    </subcellularLocation>
</comment>